<evidence type="ECO:0000256" key="5">
    <source>
        <dbReference type="ARBA" id="ARBA00022989"/>
    </source>
</evidence>
<comment type="caution">
    <text evidence="9">The sequence shown here is derived from an EMBL/GenBank/DDBJ whole genome shotgun (WGS) entry which is preliminary data.</text>
</comment>
<keyword evidence="10" id="KW-1185">Reference proteome</keyword>
<keyword evidence="4 7" id="KW-0812">Transmembrane</keyword>
<keyword evidence="2" id="KW-0813">Transport</keyword>
<dbReference type="RefSeq" id="WP_051141943.1">
    <property type="nucleotide sequence ID" value="NZ_JASOXK010000015.1"/>
</dbReference>
<feature type="transmembrane region" description="Helical" evidence="7">
    <location>
        <begin position="63"/>
        <end position="87"/>
    </location>
</feature>
<dbReference type="InterPro" id="IPR011701">
    <property type="entry name" value="MFS"/>
</dbReference>
<dbReference type="GO" id="GO:0005886">
    <property type="term" value="C:plasma membrane"/>
    <property type="evidence" value="ECO:0007669"/>
    <property type="project" value="UniProtKB-SubCell"/>
</dbReference>
<evidence type="ECO:0000313" key="9">
    <source>
        <dbReference type="EMBL" id="PKY73025.1"/>
    </source>
</evidence>
<feature type="transmembrane region" description="Helical" evidence="7">
    <location>
        <begin position="285"/>
        <end position="307"/>
    </location>
</feature>
<feature type="transmembrane region" description="Helical" evidence="7">
    <location>
        <begin position="319"/>
        <end position="338"/>
    </location>
</feature>
<feature type="transmembrane region" description="Helical" evidence="7">
    <location>
        <begin position="253"/>
        <end position="279"/>
    </location>
</feature>
<evidence type="ECO:0000256" key="7">
    <source>
        <dbReference type="SAM" id="Phobius"/>
    </source>
</evidence>
<proteinExistence type="predicted"/>
<feature type="transmembrane region" description="Helical" evidence="7">
    <location>
        <begin position="198"/>
        <end position="217"/>
    </location>
</feature>
<feature type="transmembrane region" description="Helical" evidence="7">
    <location>
        <begin position="99"/>
        <end position="117"/>
    </location>
</feature>
<evidence type="ECO:0000256" key="2">
    <source>
        <dbReference type="ARBA" id="ARBA00022448"/>
    </source>
</evidence>
<dbReference type="InterPro" id="IPR036259">
    <property type="entry name" value="MFS_trans_sf"/>
</dbReference>
<organism evidence="9 10">
    <name type="scientific">Winkia neuii</name>
    <dbReference type="NCBI Taxonomy" id="33007"/>
    <lineage>
        <taxon>Bacteria</taxon>
        <taxon>Bacillati</taxon>
        <taxon>Actinomycetota</taxon>
        <taxon>Actinomycetes</taxon>
        <taxon>Actinomycetales</taxon>
        <taxon>Actinomycetaceae</taxon>
        <taxon>Winkia</taxon>
    </lineage>
</organism>
<dbReference type="PANTHER" id="PTHR43045:SF1">
    <property type="entry name" value="SHIKIMATE TRANSPORTER"/>
    <property type="match status" value="1"/>
</dbReference>
<evidence type="ECO:0000259" key="8">
    <source>
        <dbReference type="PROSITE" id="PS50850"/>
    </source>
</evidence>
<feature type="transmembrane region" description="Helical" evidence="7">
    <location>
        <begin position="163"/>
        <end position="186"/>
    </location>
</feature>
<dbReference type="InterPro" id="IPR020846">
    <property type="entry name" value="MFS_dom"/>
</dbReference>
<dbReference type="PANTHER" id="PTHR43045">
    <property type="entry name" value="SHIKIMATE TRANSPORTER"/>
    <property type="match status" value="1"/>
</dbReference>
<keyword evidence="5 7" id="KW-1133">Transmembrane helix</keyword>
<feature type="transmembrane region" description="Helical" evidence="7">
    <location>
        <begin position="409"/>
        <end position="430"/>
    </location>
</feature>
<feature type="transmembrane region" description="Helical" evidence="7">
    <location>
        <begin position="344"/>
        <end position="368"/>
    </location>
</feature>
<dbReference type="Proteomes" id="UP000235122">
    <property type="component" value="Unassembled WGS sequence"/>
</dbReference>
<dbReference type="PROSITE" id="PS50850">
    <property type="entry name" value="MFS"/>
    <property type="match status" value="1"/>
</dbReference>
<dbReference type="InterPro" id="IPR005829">
    <property type="entry name" value="Sugar_transporter_CS"/>
</dbReference>
<accession>A0A2I1IPJ7</accession>
<dbReference type="EMBL" id="PKKO01000001">
    <property type="protein sequence ID" value="PKY73025.1"/>
    <property type="molecule type" value="Genomic_DNA"/>
</dbReference>
<reference evidence="9 10" key="1">
    <citation type="submission" date="2017-12" db="EMBL/GenBank/DDBJ databases">
        <title>Phylogenetic diversity of female urinary microbiome.</title>
        <authorList>
            <person name="Thomas-White K."/>
            <person name="Wolfe A.J."/>
        </authorList>
    </citation>
    <scope>NUCLEOTIDE SEQUENCE [LARGE SCALE GENOMIC DNA]</scope>
    <source>
        <strain evidence="9 10">UMB0402</strain>
    </source>
</reference>
<dbReference type="GO" id="GO:0022857">
    <property type="term" value="F:transmembrane transporter activity"/>
    <property type="evidence" value="ECO:0007669"/>
    <property type="project" value="InterPro"/>
</dbReference>
<evidence type="ECO:0000256" key="3">
    <source>
        <dbReference type="ARBA" id="ARBA00022475"/>
    </source>
</evidence>
<dbReference type="Gene3D" id="1.20.1250.20">
    <property type="entry name" value="MFS general substrate transporter like domains"/>
    <property type="match status" value="2"/>
</dbReference>
<feature type="transmembrane region" description="Helical" evidence="7">
    <location>
        <begin position="123"/>
        <end position="142"/>
    </location>
</feature>
<dbReference type="Pfam" id="PF07690">
    <property type="entry name" value="MFS_1"/>
    <property type="match status" value="1"/>
</dbReference>
<evidence type="ECO:0000256" key="6">
    <source>
        <dbReference type="ARBA" id="ARBA00023136"/>
    </source>
</evidence>
<feature type="transmembrane region" description="Helical" evidence="7">
    <location>
        <begin position="380"/>
        <end position="403"/>
    </location>
</feature>
<feature type="domain" description="Major facilitator superfamily (MFS) profile" evidence="8">
    <location>
        <begin position="26"/>
        <end position="443"/>
    </location>
</feature>
<evidence type="ECO:0000256" key="4">
    <source>
        <dbReference type="ARBA" id="ARBA00022692"/>
    </source>
</evidence>
<dbReference type="STRING" id="33007.HMPREF3198_00055"/>
<feature type="transmembrane region" description="Helical" evidence="7">
    <location>
        <begin position="38"/>
        <end position="57"/>
    </location>
</feature>
<sequence length="443" mass="46703">MSLTQHTERPIAAEMTAEQLRTAKRAAFSGFMGSTIEYFDLIAFATASALVFSHLFFDSMGPRGAAMASFATFGLAYVARPVGAVLFGSLGDRHGRAHTLIYTLALMGAATFLIGCLPTPKSVGILAPILLVVLRLAQGLSAGGEQAAAMALASEHAPRDKRALYSGWIMLGIAAGTALGSAAFAPVTAFGQEFLLSWGWRIPFWVIGPLSLFTLYIRSTVGDAPVYQNAEGEASSYSMAEQLKEIFTEHWRAVLRVIFCTLMTLTGSMSTVFSVSYAVEYANLSAAKMLAIISAMSVVALVCGPPGAALSDRIGRRPVFGVGVLIIGAMFFAFFAAIQSRSYLYISLAFLGVMCAANVCNSVQGTLFTEIFPTRVRATGYAVGLQIGLLVVGFAPTLAAAIVGSGPRGWLPVWGMIAIGMCLASAAAWMGRETKGASLSAQD</sequence>
<dbReference type="GeneID" id="35865842"/>
<dbReference type="AlphaFoldDB" id="A0A2I1IPJ7"/>
<evidence type="ECO:0000256" key="1">
    <source>
        <dbReference type="ARBA" id="ARBA00004651"/>
    </source>
</evidence>
<gene>
    <name evidence="9" type="ORF">CYJ19_00055</name>
</gene>
<keyword evidence="6 7" id="KW-0472">Membrane</keyword>
<dbReference type="SUPFAM" id="SSF103473">
    <property type="entry name" value="MFS general substrate transporter"/>
    <property type="match status" value="1"/>
</dbReference>
<comment type="subcellular location">
    <subcellularLocation>
        <location evidence="1">Cell membrane</location>
        <topology evidence="1">Multi-pass membrane protein</topology>
    </subcellularLocation>
</comment>
<dbReference type="PROSITE" id="PS00216">
    <property type="entry name" value="SUGAR_TRANSPORT_1"/>
    <property type="match status" value="1"/>
</dbReference>
<evidence type="ECO:0000313" key="10">
    <source>
        <dbReference type="Proteomes" id="UP000235122"/>
    </source>
</evidence>
<protein>
    <submittedName>
        <fullName evidence="9">MFS transporter</fullName>
    </submittedName>
</protein>
<name>A0A2I1IPJ7_9ACTO</name>
<keyword evidence="3" id="KW-1003">Cell membrane</keyword>